<gene>
    <name evidence="2" type="ORF">CRM76_12270</name>
</gene>
<evidence type="ECO:0000256" key="1">
    <source>
        <dbReference type="SAM" id="MobiDB-lite"/>
    </source>
</evidence>
<evidence type="ECO:0000313" key="2">
    <source>
        <dbReference type="EMBL" id="PEH72649.1"/>
    </source>
</evidence>
<evidence type="ECO:0008006" key="4">
    <source>
        <dbReference type="Google" id="ProtNLM"/>
    </source>
</evidence>
<feature type="compositionally biased region" description="Basic residues" evidence="1">
    <location>
        <begin position="61"/>
        <end position="71"/>
    </location>
</feature>
<feature type="region of interest" description="Disordered" evidence="1">
    <location>
        <begin position="92"/>
        <end position="113"/>
    </location>
</feature>
<reference evidence="3" key="1">
    <citation type="submission" date="2017-09" db="EMBL/GenBank/DDBJ databases">
        <title>FDA dAtabase for Regulatory Grade micrObial Sequences (FDA-ARGOS): Supporting development and validation of Infectious Disease Dx tests.</title>
        <authorList>
            <person name="Goldberg B."/>
            <person name="Campos J."/>
            <person name="Tallon L."/>
            <person name="Sadzewicz L."/>
            <person name="Ott S."/>
            <person name="Zhao X."/>
            <person name="Nagaraj S."/>
            <person name="Vavikolanu K."/>
            <person name="Aluvathingal J."/>
            <person name="Nadendla S."/>
            <person name="Geyer C."/>
            <person name="Sichtig H."/>
        </authorList>
    </citation>
    <scope>NUCLEOTIDE SEQUENCE [LARGE SCALE GENOMIC DNA]</scope>
    <source>
        <strain evidence="3">FDAARGOS_370</strain>
    </source>
</reference>
<protein>
    <recommendedName>
        <fullName evidence="4">Bacteriophage protein</fullName>
    </recommendedName>
</protein>
<feature type="region of interest" description="Disordered" evidence="1">
    <location>
        <begin position="40"/>
        <end position="72"/>
    </location>
</feature>
<accession>A0A2A7U2U9</accession>
<dbReference type="EMBL" id="PDDV01000013">
    <property type="protein sequence ID" value="PEH72649.1"/>
    <property type="molecule type" value="Genomic_DNA"/>
</dbReference>
<dbReference type="Proteomes" id="UP000219788">
    <property type="component" value="Unassembled WGS sequence"/>
</dbReference>
<organism evidence="2 3">
    <name type="scientific">Edwardsiella tarda</name>
    <dbReference type="NCBI Taxonomy" id="636"/>
    <lineage>
        <taxon>Bacteria</taxon>
        <taxon>Pseudomonadati</taxon>
        <taxon>Pseudomonadota</taxon>
        <taxon>Gammaproteobacteria</taxon>
        <taxon>Enterobacterales</taxon>
        <taxon>Hafniaceae</taxon>
        <taxon>Edwardsiella</taxon>
    </lineage>
</organism>
<feature type="compositionally biased region" description="Basic residues" evidence="1">
    <location>
        <begin position="40"/>
        <end position="50"/>
    </location>
</feature>
<dbReference type="OrthoDB" id="8227562at2"/>
<comment type="caution">
    <text evidence="2">The sequence shown here is derived from an EMBL/GenBank/DDBJ whole genome shotgun (WGS) entry which is preliminary data.</text>
</comment>
<name>A0A2A7U2U9_EDWTA</name>
<evidence type="ECO:0000313" key="3">
    <source>
        <dbReference type="Proteomes" id="UP000219788"/>
    </source>
</evidence>
<dbReference type="RefSeq" id="WP_005286367.1">
    <property type="nucleotide sequence ID" value="NZ_AP028090.1"/>
</dbReference>
<sequence>MTKPDWAAIAVAFQDGELSLRAIGAQYFVSEGAIRKMAKKHGWVRGKKNSTQKGTQGGKKGTQKKQRKKCVPIKSEPRQGAVTRYAGVHPAISSGEKPIRGSRHAPPIRPFLPHNTAAVTHGAYARRMLWPDDIMQDAQLLQLNDELLLLRAANLTAATNIGRWMTQLEQAEPELSQNLRDNIGAAERGILRNTARIESLERTLRVNALNEATTAKRWAETQRLTAESSDADTPLREVIEQIQVSQRGGRLNAESGDE</sequence>
<dbReference type="AlphaFoldDB" id="A0A2A7U2U9"/>
<proteinExistence type="predicted"/>